<dbReference type="EMBL" id="BDQI01000049">
    <property type="protein sequence ID" value="GAX58307.1"/>
    <property type="molecule type" value="Genomic_DNA"/>
</dbReference>
<gene>
    <name evidence="1" type="ORF">SO3561_09879</name>
</gene>
<organism evidence="1 2">
    <name type="scientific">Streptomyces olivochromogenes</name>
    <dbReference type="NCBI Taxonomy" id="1963"/>
    <lineage>
        <taxon>Bacteria</taxon>
        <taxon>Bacillati</taxon>
        <taxon>Actinomycetota</taxon>
        <taxon>Actinomycetes</taxon>
        <taxon>Kitasatosporales</taxon>
        <taxon>Streptomycetaceae</taxon>
        <taxon>Streptomyces</taxon>
    </lineage>
</organism>
<evidence type="ECO:0008006" key="3">
    <source>
        <dbReference type="Google" id="ProtNLM"/>
    </source>
</evidence>
<comment type="caution">
    <text evidence="1">The sequence shown here is derived from an EMBL/GenBank/DDBJ whole genome shotgun (WGS) entry which is preliminary data.</text>
</comment>
<dbReference type="STRING" id="1963.AQJ27_27305"/>
<name>A0A250VVQ5_STROL</name>
<dbReference type="InterPro" id="IPR011989">
    <property type="entry name" value="ARM-like"/>
</dbReference>
<evidence type="ECO:0000313" key="1">
    <source>
        <dbReference type="EMBL" id="GAX58307.1"/>
    </source>
</evidence>
<evidence type="ECO:0000313" key="2">
    <source>
        <dbReference type="Proteomes" id="UP000217446"/>
    </source>
</evidence>
<sequence length="437" mass="47686">MVNADLIRDLGRPDLYEAAADALVTLGAGGVEQLVREVMDAESPVDWRPITAVLRRIGDAGFDGLLQGLVSASTEESRKRVGFAFSQLGLAVLDRYTAALAHPVPLVRRQAVRGIEHCGEAGRSAAALLKLLGDPDQEVARQAQDTLIRTGEHVIPLLRRVRERGPGRQRARALTVLAELGGEPALSRADTAAIERLIRIKLPDDRPEPLWACWNYWMAVPGGDQAGIMRTLGLTDPRPVTFALGNDIVDADGHGCDTDEHTGYERVFVTPELAGWTLVLGAWCDPHGQERREDVLRLCTELSARYGQAQAYYYGGQGDGSAWLVAEHGTVIRRYCETGEAEDEFLTLGGPLPYERTRRTELALHPDWEAAQESEDDEDDEDEWRWTAHDLAPDIARSLGTTNPLDVTADTPSHGTGVIALTPYGVAHGVPAGAYRI</sequence>
<proteinExistence type="predicted"/>
<dbReference type="Gene3D" id="1.25.10.10">
    <property type="entry name" value="Leucine-rich Repeat Variant"/>
    <property type="match status" value="1"/>
</dbReference>
<protein>
    <recommendedName>
        <fullName evidence="3">HEAT repeat-containing PBS lyase</fullName>
    </recommendedName>
</protein>
<dbReference type="InterPro" id="IPR016024">
    <property type="entry name" value="ARM-type_fold"/>
</dbReference>
<reference evidence="2" key="1">
    <citation type="submission" date="2017-05" db="EMBL/GenBank/DDBJ databases">
        <title>Streptomyces olivochromogenes NBRC 3561 whole genome shotgun sequence.</title>
        <authorList>
            <person name="Dohra H."/>
            <person name="Kodani S."/>
        </authorList>
    </citation>
    <scope>NUCLEOTIDE SEQUENCE [LARGE SCALE GENOMIC DNA]</scope>
    <source>
        <strain evidence="2">NBRC 3561</strain>
    </source>
</reference>
<dbReference type="Proteomes" id="UP000217446">
    <property type="component" value="Unassembled WGS sequence"/>
</dbReference>
<dbReference type="Pfam" id="PF13646">
    <property type="entry name" value="HEAT_2"/>
    <property type="match status" value="1"/>
</dbReference>
<dbReference type="AlphaFoldDB" id="A0A250VVQ5"/>
<accession>A0A250VVQ5</accession>
<keyword evidence="2" id="KW-1185">Reference proteome</keyword>
<dbReference type="SUPFAM" id="SSF48371">
    <property type="entry name" value="ARM repeat"/>
    <property type="match status" value="1"/>
</dbReference>